<evidence type="ECO:0000256" key="1">
    <source>
        <dbReference type="SAM" id="Phobius"/>
    </source>
</evidence>
<sequence length="30" mass="3587">KHSIICIITYEKMFVALLILMEAPLFWLHI</sequence>
<keyword evidence="1" id="KW-0472">Membrane</keyword>
<accession>Q7RBV6</accession>
<comment type="caution">
    <text evidence="2">The sequence shown here is derived from an EMBL/GenBank/DDBJ whole genome shotgun (WGS) entry which is preliminary data.</text>
</comment>
<feature type="transmembrane region" description="Helical" evidence="1">
    <location>
        <begin position="12"/>
        <end position="29"/>
    </location>
</feature>
<dbReference type="PaxDb" id="73239-Q7RBV6"/>
<keyword evidence="1" id="KW-0812">Transmembrane</keyword>
<dbReference type="EMBL" id="AABL01001996">
    <property type="protein sequence ID" value="EAA18175.1"/>
    <property type="molecule type" value="Genomic_DNA"/>
</dbReference>
<dbReference type="InParanoid" id="Q7RBV6"/>
<organism evidence="2 3">
    <name type="scientific">Plasmodium yoelii yoelii</name>
    <dbReference type="NCBI Taxonomy" id="73239"/>
    <lineage>
        <taxon>Eukaryota</taxon>
        <taxon>Sar</taxon>
        <taxon>Alveolata</taxon>
        <taxon>Apicomplexa</taxon>
        <taxon>Aconoidasida</taxon>
        <taxon>Haemosporida</taxon>
        <taxon>Plasmodiidae</taxon>
        <taxon>Plasmodium</taxon>
        <taxon>Plasmodium (Vinckeia)</taxon>
    </lineage>
</organism>
<keyword evidence="1" id="KW-1133">Transmembrane helix</keyword>
<reference evidence="2 3" key="1">
    <citation type="journal article" date="2002" name="Nature">
        <title>Genome sequence and comparative analysis of the model rodent malaria parasite Plasmodium yoelii yoelii.</title>
        <authorList>
            <person name="Carlton J.M."/>
            <person name="Angiuoli S.V."/>
            <person name="Suh B.B."/>
            <person name="Kooij T.W."/>
            <person name="Pertea M."/>
            <person name="Silva J.C."/>
            <person name="Ermolaeva M.D."/>
            <person name="Allen J.E."/>
            <person name="Selengut J.D."/>
            <person name="Koo H.L."/>
            <person name="Peterson J.D."/>
            <person name="Pop M."/>
            <person name="Kosack D.S."/>
            <person name="Shumway M.F."/>
            <person name="Bidwell S.L."/>
            <person name="Shallom S.J."/>
            <person name="van Aken S.E."/>
            <person name="Riedmuller S.B."/>
            <person name="Feldblyum T.V."/>
            <person name="Cho J.K."/>
            <person name="Quackenbush J."/>
            <person name="Sedegah M."/>
            <person name="Shoaibi A."/>
            <person name="Cummings L.M."/>
            <person name="Florens L."/>
            <person name="Yates J.R."/>
            <person name="Raine J.D."/>
            <person name="Sinden R.E."/>
            <person name="Harris M.A."/>
            <person name="Cunningham D.A."/>
            <person name="Preiser P.R."/>
            <person name="Bergman L.W."/>
            <person name="Vaidya A.B."/>
            <person name="van Lin L.H."/>
            <person name="Janse C.J."/>
            <person name="Waters A.P."/>
            <person name="Smith H.O."/>
            <person name="White O.R."/>
            <person name="Salzberg S.L."/>
            <person name="Venter J.C."/>
            <person name="Fraser C.M."/>
            <person name="Hoffman S.L."/>
            <person name="Gardner M.J."/>
            <person name="Carucci D.J."/>
        </authorList>
    </citation>
    <scope>NUCLEOTIDE SEQUENCE [LARGE SCALE GENOMIC DNA]</scope>
    <source>
        <strain evidence="2 3">17XNL</strain>
    </source>
</reference>
<protein>
    <submittedName>
        <fullName evidence="2">Uncharacterized protein</fullName>
    </submittedName>
</protein>
<dbReference type="AlphaFoldDB" id="Q7RBV6"/>
<gene>
    <name evidence="2" type="ORF">PY06030</name>
</gene>
<evidence type="ECO:0000313" key="3">
    <source>
        <dbReference type="Proteomes" id="UP000008553"/>
    </source>
</evidence>
<proteinExistence type="predicted"/>
<keyword evidence="3" id="KW-1185">Reference proteome</keyword>
<evidence type="ECO:0000313" key="2">
    <source>
        <dbReference type="EMBL" id="EAA18175.1"/>
    </source>
</evidence>
<dbReference type="Proteomes" id="UP000008553">
    <property type="component" value="Unassembled WGS sequence"/>
</dbReference>
<name>Q7RBV6_PLAYO</name>
<feature type="non-terminal residue" evidence="2">
    <location>
        <position position="1"/>
    </location>
</feature>